<name>A0A2N4UXC3_9GAMM</name>
<proteinExistence type="predicted"/>
<gene>
    <name evidence="2" type="ORF">CIK00_01305</name>
</gene>
<dbReference type="AlphaFoldDB" id="A0A2N4UXC3"/>
<keyword evidence="3" id="KW-1185">Reference proteome</keyword>
<dbReference type="EMBL" id="NPIB01000001">
    <property type="protein sequence ID" value="PLC59673.1"/>
    <property type="molecule type" value="Genomic_DNA"/>
</dbReference>
<accession>A0A2N4UXC3</accession>
<dbReference type="OrthoDB" id="5298003at2"/>
<sequence>MRYGLKRLKIWIKTVSKIDRAVKLLHAPLNVLPLKLLAVVIALTITGLLMWEPQQFAKDIGGFSVGLAPLMIWATCSAIVFGMGFVPHRWYFQVLFTPYIALPILLYILGLRFL</sequence>
<reference evidence="2 3" key="1">
    <citation type="journal article" date="2018" name="Syst. Appl. Microbiol.">
        <title>Photobacterium carnosum sp. nov., isolated from spoiled modified atmosphere packaged poultry meat.</title>
        <authorList>
            <person name="Hilgarth M."/>
            <person name="Fuertes S."/>
            <person name="Ehrmann M."/>
            <person name="Vogel R.F."/>
        </authorList>
    </citation>
    <scope>NUCLEOTIDE SEQUENCE [LARGE SCALE GENOMIC DNA]</scope>
    <source>
        <strain evidence="2 3">TMW 2.2021</strain>
    </source>
</reference>
<feature type="transmembrane region" description="Helical" evidence="1">
    <location>
        <begin position="63"/>
        <end position="84"/>
    </location>
</feature>
<feature type="transmembrane region" description="Helical" evidence="1">
    <location>
        <begin position="90"/>
        <end position="109"/>
    </location>
</feature>
<keyword evidence="1" id="KW-0472">Membrane</keyword>
<evidence type="ECO:0000313" key="3">
    <source>
        <dbReference type="Proteomes" id="UP000234420"/>
    </source>
</evidence>
<comment type="caution">
    <text evidence="2">The sequence shown here is derived from an EMBL/GenBank/DDBJ whole genome shotgun (WGS) entry which is preliminary data.</text>
</comment>
<organism evidence="2 3">
    <name type="scientific">Photobacterium carnosum</name>
    <dbReference type="NCBI Taxonomy" id="2023717"/>
    <lineage>
        <taxon>Bacteria</taxon>
        <taxon>Pseudomonadati</taxon>
        <taxon>Pseudomonadota</taxon>
        <taxon>Gammaproteobacteria</taxon>
        <taxon>Vibrionales</taxon>
        <taxon>Vibrionaceae</taxon>
        <taxon>Photobacterium</taxon>
    </lineage>
</organism>
<keyword evidence="1" id="KW-0812">Transmembrane</keyword>
<dbReference type="Proteomes" id="UP000234420">
    <property type="component" value="Unassembled WGS sequence"/>
</dbReference>
<dbReference type="InterPro" id="IPR011846">
    <property type="entry name" value="Cyd_oper_YbgE"/>
</dbReference>
<dbReference type="Pfam" id="PF09600">
    <property type="entry name" value="Cyd_oper_YbgE"/>
    <property type="match status" value="1"/>
</dbReference>
<feature type="transmembrane region" description="Helical" evidence="1">
    <location>
        <begin position="32"/>
        <end position="51"/>
    </location>
</feature>
<protein>
    <submittedName>
        <fullName evidence="2">Cytochrome bd biosynthesis protein</fullName>
    </submittedName>
</protein>
<keyword evidence="1" id="KW-1133">Transmembrane helix</keyword>
<evidence type="ECO:0000313" key="2">
    <source>
        <dbReference type="EMBL" id="PLC59673.1"/>
    </source>
</evidence>
<evidence type="ECO:0000256" key="1">
    <source>
        <dbReference type="SAM" id="Phobius"/>
    </source>
</evidence>